<protein>
    <submittedName>
        <fullName evidence="2">Antitoxin Phd_YefM, type II toxin-antitoxin system</fullName>
    </submittedName>
</protein>
<proteinExistence type="inferred from homology"/>
<dbReference type="Proteomes" id="UP000190328">
    <property type="component" value="Unassembled WGS sequence"/>
</dbReference>
<dbReference type="AlphaFoldDB" id="A0A1T4QZP2"/>
<dbReference type="STRING" id="263852.SAMN02745116_02372"/>
<dbReference type="RefSeq" id="WP_078808273.1">
    <property type="nucleotide sequence ID" value="NZ_FUXI01000036.1"/>
</dbReference>
<comment type="similarity">
    <text evidence="1">Belongs to the phD/YefM antitoxin family.</text>
</comment>
<dbReference type="SUPFAM" id="SSF143120">
    <property type="entry name" value="YefM-like"/>
    <property type="match status" value="1"/>
</dbReference>
<sequence>MNKIIPISELRSYSTVLSEVQPHSPVRLTKNGYGRYAILDLDEYEELLAKVADYEKQLQFYAKMEQMMIYNMENQDKAISFSDLQKEWRNENEESKN</sequence>
<gene>
    <name evidence="2" type="ORF">SAMN02745116_02372</name>
</gene>
<dbReference type="InterPro" id="IPR036165">
    <property type="entry name" value="YefM-like_sf"/>
</dbReference>
<dbReference type="EMBL" id="FUXI01000036">
    <property type="protein sequence ID" value="SKA08808.1"/>
    <property type="molecule type" value="Genomic_DNA"/>
</dbReference>
<reference evidence="2 3" key="1">
    <citation type="submission" date="2017-02" db="EMBL/GenBank/DDBJ databases">
        <authorList>
            <person name="Peterson S.W."/>
        </authorList>
    </citation>
    <scope>NUCLEOTIDE SEQUENCE [LARGE SCALE GENOMIC DNA]</scope>
    <source>
        <strain evidence="2 3">ATCC BAA-1030</strain>
    </source>
</reference>
<name>A0A1T4QZP2_9ENTE</name>
<evidence type="ECO:0000313" key="2">
    <source>
        <dbReference type="EMBL" id="SKA08808.1"/>
    </source>
</evidence>
<dbReference type="OrthoDB" id="9795585at2"/>
<evidence type="ECO:0000313" key="3">
    <source>
        <dbReference type="Proteomes" id="UP000190328"/>
    </source>
</evidence>
<organism evidence="2 3">
    <name type="scientific">Pilibacter termitis</name>
    <dbReference type="NCBI Taxonomy" id="263852"/>
    <lineage>
        <taxon>Bacteria</taxon>
        <taxon>Bacillati</taxon>
        <taxon>Bacillota</taxon>
        <taxon>Bacilli</taxon>
        <taxon>Lactobacillales</taxon>
        <taxon>Enterococcaceae</taxon>
        <taxon>Pilibacter</taxon>
    </lineage>
</organism>
<evidence type="ECO:0000256" key="1">
    <source>
        <dbReference type="ARBA" id="ARBA00009981"/>
    </source>
</evidence>
<keyword evidence="3" id="KW-1185">Reference proteome</keyword>
<accession>A0A1T4QZP2</accession>